<keyword evidence="2" id="KW-0548">Nucleotidyltransferase</keyword>
<accession>A0A1H5WBS7</accession>
<reference evidence="2 3" key="1">
    <citation type="submission" date="2016-10" db="EMBL/GenBank/DDBJ databases">
        <authorList>
            <person name="de Groot N.N."/>
        </authorList>
    </citation>
    <scope>NUCLEOTIDE SEQUENCE [LARGE SCALE GENOMIC DNA]</scope>
    <source>
        <strain evidence="2 3">Nm13</strain>
    </source>
</reference>
<dbReference type="Gene3D" id="3.60.110.10">
    <property type="entry name" value="Carbon-nitrogen hydrolase"/>
    <property type="match status" value="1"/>
</dbReference>
<dbReference type="Proteomes" id="UP000236753">
    <property type="component" value="Unassembled WGS sequence"/>
</dbReference>
<keyword evidence="2" id="KW-0808">Transferase</keyword>
<name>A0A1H5WBS7_9PROT</name>
<dbReference type="InterPro" id="IPR000477">
    <property type="entry name" value="RT_dom"/>
</dbReference>
<dbReference type="RefSeq" id="WP_219817944.1">
    <property type="nucleotide sequence ID" value="NZ_FNUX01000017.1"/>
</dbReference>
<sequence length="1009" mass="114186">MTGRLTGVFISVGDLYVAYRKAKVEAYYENTHFHALAFTEYEQNLHENLSCLHQLLLVPGFVWASDLAFIGDFAYLPKSVDSSAWDSDADGHFRALDPLVDWEQRFSESKSRAPAKLRLVIRPTVDFQIVSALWIIKVGHLFDGVINPRLSYGNRLRRSYSEFGDVRVGEPAINLIATGLFAPYFSAYRTWRERGLSAMERSLEGGKNILAITMDVEQFYHRVAPKFLLRKGFLDSIKLMLNRQETLFTKALLTAIDVWYKSTPDYADRPEGAIPVGLSASKIIANVLLSNFDNDLVGRLDPIYYGRYVDDIFLVFENLEGLTTARQVTKRIADALAPDLILNNSGGDAQSLKLRLSYARDSDLLFAGKKQKIFALSSSHGLDLIQHIREQIRVQSSEYRLLPAVPTTGIRMASKALLATPDATLQVDALRKADVVSVRRLGVSLLLRDLEAYSADLRPESWVDVRKEFYGLVKRHVLTPSGFFEFFGYLPRVFGLMLASRDVREAAQLIEDFIVVAILVEKTTTVGEPAQLPKFKLCLGQYAQAFRQLGLQAATERTLELDRQYLKVLRALSLLDASIRIPTSLPRLKKCVHQILLADWGRRPYKDYWYLSQDSDESGPPVPRQLEIRRKIRLGGIRRFRQESTNLKVPHWPALAFPTRPLRIDEIALVAPNVLLDPTLFKHAIMVLRGAKVAAESRLGFEPAIGMGIEEPITFTVPGKPKKLVRVAITSFETTEGQWADAAKAKQDRSLDRYRNLNRLVNRILRETKSPDYIVFPELSIPLRWALRIARKLAANNVSLLAGVEYHRDRQTGKLRNDCLISLVTNWPGYASHVARLQPKFFPAHGEKVNLAKLKLGKRGRFFEPNGLHGKPTLYVHSGFCFSALICSDLTNIAHRHQLRGNVDALFVLEWNSDTKTFASLVEATANDLHAYVAQVNNRSYGDSRIRAPAVEDYLRDVVQVKGGVSDYYVLGEIDYLALRKEQYRPVKKPKFKPMPIGYKISPRRKTGR</sequence>
<proteinExistence type="predicted"/>
<dbReference type="Pfam" id="PF00078">
    <property type="entry name" value="RVT_1"/>
    <property type="match status" value="1"/>
</dbReference>
<gene>
    <name evidence="2" type="ORF">SAMN05216334_11766</name>
</gene>
<dbReference type="GO" id="GO:0003964">
    <property type="term" value="F:RNA-directed DNA polymerase activity"/>
    <property type="evidence" value="ECO:0007669"/>
    <property type="project" value="UniProtKB-KW"/>
</dbReference>
<keyword evidence="2" id="KW-0695">RNA-directed DNA polymerase</keyword>
<dbReference type="CDD" id="cd01646">
    <property type="entry name" value="RT_Bac_retron_I"/>
    <property type="match status" value="1"/>
</dbReference>
<protein>
    <submittedName>
        <fullName evidence="2">Reverse transcriptase (RNA-dependent DNA polymerase)</fullName>
    </submittedName>
</protein>
<evidence type="ECO:0000259" key="1">
    <source>
        <dbReference type="Pfam" id="PF00078"/>
    </source>
</evidence>
<evidence type="ECO:0000313" key="3">
    <source>
        <dbReference type="Proteomes" id="UP000236753"/>
    </source>
</evidence>
<dbReference type="EMBL" id="FNUX01000017">
    <property type="protein sequence ID" value="SEF97039.1"/>
    <property type="molecule type" value="Genomic_DNA"/>
</dbReference>
<organism evidence="2 3">
    <name type="scientific">Nitrosomonas ureae</name>
    <dbReference type="NCBI Taxonomy" id="44577"/>
    <lineage>
        <taxon>Bacteria</taxon>
        <taxon>Pseudomonadati</taxon>
        <taxon>Pseudomonadota</taxon>
        <taxon>Betaproteobacteria</taxon>
        <taxon>Nitrosomonadales</taxon>
        <taxon>Nitrosomonadaceae</taxon>
        <taxon>Nitrosomonas</taxon>
    </lineage>
</organism>
<dbReference type="SUPFAM" id="SSF56317">
    <property type="entry name" value="Carbon-nitrogen hydrolase"/>
    <property type="match status" value="1"/>
</dbReference>
<evidence type="ECO:0000313" key="2">
    <source>
        <dbReference type="EMBL" id="SEF97039.1"/>
    </source>
</evidence>
<feature type="domain" description="Reverse transcriptase" evidence="1">
    <location>
        <begin position="203"/>
        <end position="331"/>
    </location>
</feature>
<dbReference type="InterPro" id="IPR036526">
    <property type="entry name" value="C-N_Hydrolase_sf"/>
</dbReference>
<dbReference type="AlphaFoldDB" id="A0A1H5WBS7"/>